<dbReference type="EMBL" id="CBUQ010000007">
    <property type="protein sequence ID" value="CDI67558.1"/>
    <property type="molecule type" value="Genomic_DNA"/>
</dbReference>
<gene>
    <name evidence="2" type="ORF">BANIM336_00879</name>
</gene>
<dbReference type="InterPro" id="IPR025758">
    <property type="entry name" value="Fic/DOC_N"/>
</dbReference>
<dbReference type="Pfam" id="PF13784">
    <property type="entry name" value="Fic_N"/>
    <property type="match status" value="1"/>
</dbReference>
<dbReference type="AlphaFoldDB" id="A0AAV2W3G9"/>
<dbReference type="Proteomes" id="UP000035645">
    <property type="component" value="Unassembled WGS sequence"/>
</dbReference>
<reference evidence="2 3" key="1">
    <citation type="submission" date="2013-10" db="EMBL/GenBank/DDBJ databases">
        <authorList>
            <person name="Manrique M."/>
        </authorList>
    </citation>
    <scope>NUCLEOTIDE SEQUENCE [LARGE SCALE GENOMIC DNA]</scope>
    <source>
        <strain evidence="2 3">IM386</strain>
    </source>
</reference>
<dbReference type="SUPFAM" id="SSF140931">
    <property type="entry name" value="Fic-like"/>
    <property type="match status" value="1"/>
</dbReference>
<evidence type="ECO:0000313" key="3">
    <source>
        <dbReference type="Proteomes" id="UP000035645"/>
    </source>
</evidence>
<accession>A0AAV2W3G9</accession>
<organism evidence="2 3">
    <name type="scientific">Bifidobacterium animalis subsp. animalis IM386</name>
    <dbReference type="NCBI Taxonomy" id="1402194"/>
    <lineage>
        <taxon>Bacteria</taxon>
        <taxon>Bacillati</taxon>
        <taxon>Actinomycetota</taxon>
        <taxon>Actinomycetes</taxon>
        <taxon>Bifidobacteriales</taxon>
        <taxon>Bifidobacteriaceae</taxon>
        <taxon>Bifidobacterium</taxon>
    </lineage>
</organism>
<name>A0AAV2W3G9_9BIFI</name>
<evidence type="ECO:0000259" key="1">
    <source>
        <dbReference type="PROSITE" id="PS51459"/>
    </source>
</evidence>
<feature type="domain" description="Fido" evidence="1">
    <location>
        <begin position="120"/>
        <end position="249"/>
    </location>
</feature>
<comment type="caution">
    <text evidence="2">The sequence shown here is derived from an EMBL/GenBank/DDBJ whole genome shotgun (WGS) entry which is preliminary data.</text>
</comment>
<reference evidence="2 3" key="2">
    <citation type="submission" date="2015-01" db="EMBL/GenBank/DDBJ databases">
        <title>Genome sequence of a Bifidobacterium animalis strain.</title>
        <authorList>
            <person name="Bogovic-Matijasic B."/>
            <person name="Hacin B."/>
            <person name="Citar M."/>
            <person name="Svigelj K."/>
            <person name="Stempelj M."/>
            <person name="Rogelj I."/>
        </authorList>
    </citation>
    <scope>NUCLEOTIDE SEQUENCE [LARGE SCALE GENOMIC DNA]</scope>
    <source>
        <strain evidence="2 3">IM386</strain>
    </source>
</reference>
<protein>
    <submittedName>
        <fullName evidence="2">Filamentation induced by cAMP protein Fic</fullName>
    </submittedName>
</protein>
<evidence type="ECO:0000313" key="2">
    <source>
        <dbReference type="EMBL" id="CDI67558.1"/>
    </source>
</evidence>
<proteinExistence type="predicted"/>
<dbReference type="Pfam" id="PF02661">
    <property type="entry name" value="Fic"/>
    <property type="match status" value="1"/>
</dbReference>
<dbReference type="InterPro" id="IPR036597">
    <property type="entry name" value="Fido-like_dom_sf"/>
</dbReference>
<dbReference type="InterPro" id="IPR003812">
    <property type="entry name" value="Fido"/>
</dbReference>
<dbReference type="Gene3D" id="1.10.3290.10">
    <property type="entry name" value="Fido-like domain"/>
    <property type="match status" value="1"/>
</dbReference>
<sequence length="271" mass="31369">MPCVRGCRSRQMRDLCSCIDDWAYLATMEKQIEAWKELRRLDGLMRRLGNRYPIVRAFSRLESKISCSLDGYDASLEDVLSYPERYIIERRRSVGSERAILNYLYTLEYGTVMVRGGQPLDWEFVRELHRQLCDGLTAAEPVLVTPRKMASGTMDGLFAWWDNNDVSDSAIDDIIRFHYRFLALRPFIQGTGRMSRLLLLLQLIARGLLHEPILTMSVWLEGNIAEYRTCLDEAILRRNEQPLLMFFHDGFSNCAGAACNSIISHSNFHRM</sequence>
<dbReference type="PROSITE" id="PS51459">
    <property type="entry name" value="FIDO"/>
    <property type="match status" value="1"/>
</dbReference>